<dbReference type="Pfam" id="PF13242">
    <property type="entry name" value="Hydrolase_like"/>
    <property type="match status" value="1"/>
</dbReference>
<dbReference type="Proteomes" id="UP000014411">
    <property type="component" value="Unassembled WGS sequence"/>
</dbReference>
<sequence>MHKSDRQQETLRSVAESYEGFIIDLFGVVHDGVRSFPPAIEALGYLRSARKRICLLSNSPRRAHQVANRLHSMKIDMRYYDTLITSGELVFEALATREHPFMPALGSRYLHIGPGELSGLLTGLAFRRVADASHADFVLATGAFGQTADLAELKEAAARHLPLICANPDLSVMIGDREVACAGVVAAEYETVGGRVYRFGKPTLPTYQKALRTMQLPPSRVLAIGDSLETDIRGASQANVTSALVLSGIHHDYLMTRHGFDRPAFEQLCEKLGARPRLVLSSLGLKEVALDTGYEWQ</sequence>
<keyword evidence="1" id="KW-0378">Hydrolase</keyword>
<dbReference type="GO" id="GO:0005737">
    <property type="term" value="C:cytoplasm"/>
    <property type="evidence" value="ECO:0007669"/>
    <property type="project" value="TreeGrafter"/>
</dbReference>
<dbReference type="Pfam" id="PF13344">
    <property type="entry name" value="Hydrolase_6"/>
    <property type="match status" value="1"/>
</dbReference>
<protein>
    <submittedName>
        <fullName evidence="1">Hydrolase IIA</fullName>
    </submittedName>
</protein>
<gene>
    <name evidence="1" type="ORF">RGCCGE502_16775</name>
</gene>
<dbReference type="InterPro" id="IPR006356">
    <property type="entry name" value="HAD-SF_hydro_IIA_hyp3"/>
</dbReference>
<dbReference type="PANTHER" id="PTHR19288:SF90">
    <property type="entry name" value="OS08G0542600 PROTEIN"/>
    <property type="match status" value="1"/>
</dbReference>
<proteinExistence type="predicted"/>
<dbReference type="STRING" id="990285.RGCCGE502_16775"/>
<dbReference type="HOGENOM" id="CLU_043473_2_1_5"/>
<dbReference type="PANTHER" id="PTHR19288">
    <property type="entry name" value="4-NITROPHENYLPHOSPHATASE-RELATED"/>
    <property type="match status" value="1"/>
</dbReference>
<dbReference type="InterPro" id="IPR036412">
    <property type="entry name" value="HAD-like_sf"/>
</dbReference>
<dbReference type="SUPFAM" id="SSF56784">
    <property type="entry name" value="HAD-like"/>
    <property type="match status" value="1"/>
</dbReference>
<dbReference type="Gene3D" id="3.40.50.1000">
    <property type="entry name" value="HAD superfamily/HAD-like"/>
    <property type="match status" value="2"/>
</dbReference>
<dbReference type="eggNOG" id="COG0647">
    <property type="taxonomic scope" value="Bacteria"/>
</dbReference>
<accession>S3HDX2</accession>
<keyword evidence="2" id="KW-1185">Reference proteome</keyword>
<dbReference type="AlphaFoldDB" id="S3HDX2"/>
<dbReference type="InterPro" id="IPR023214">
    <property type="entry name" value="HAD_sf"/>
</dbReference>
<dbReference type="NCBIfam" id="TIGR01459">
    <property type="entry name" value="HAD-SF-IIA-hyp4"/>
    <property type="match status" value="1"/>
</dbReference>
<evidence type="ECO:0000313" key="1">
    <source>
        <dbReference type="EMBL" id="EPE97037.1"/>
    </source>
</evidence>
<name>S3HDX2_9HYPH</name>
<comment type="caution">
    <text evidence="1">The sequence shown here is derived from an EMBL/GenBank/DDBJ whole genome shotgun (WGS) entry which is preliminary data.</text>
</comment>
<dbReference type="RefSeq" id="WP_016555350.1">
    <property type="nucleotide sequence ID" value="NZ_AEYE02000017.1"/>
</dbReference>
<dbReference type="GO" id="GO:0016791">
    <property type="term" value="F:phosphatase activity"/>
    <property type="evidence" value="ECO:0007669"/>
    <property type="project" value="TreeGrafter"/>
</dbReference>
<organism evidence="1 2">
    <name type="scientific">Rhizobium grahamii CCGE 502</name>
    <dbReference type="NCBI Taxonomy" id="990285"/>
    <lineage>
        <taxon>Bacteria</taxon>
        <taxon>Pseudomonadati</taxon>
        <taxon>Pseudomonadota</taxon>
        <taxon>Alphaproteobacteria</taxon>
        <taxon>Hyphomicrobiales</taxon>
        <taxon>Rhizobiaceae</taxon>
        <taxon>Rhizobium/Agrobacterium group</taxon>
        <taxon>Rhizobium</taxon>
    </lineage>
</organism>
<reference evidence="1 2" key="1">
    <citation type="journal article" date="2012" name="J. Bacteriol.">
        <title>Genome sequence of Rhizobium grahamii CCGE502, a broad-host-range symbiont with low nodulation competitiveness in Phaseolus vulgaris.</title>
        <authorList>
            <person name="Althabegoiti M.J."/>
            <person name="Lozano L."/>
            <person name="Torres-Tejerizo G."/>
            <person name="Ormeno-Orrillo E."/>
            <person name="Rogel M.A."/>
            <person name="Gonzalez V."/>
            <person name="Martinez-Romero E."/>
        </authorList>
    </citation>
    <scope>NUCLEOTIDE SEQUENCE [LARGE SCALE GENOMIC DNA]</scope>
    <source>
        <strain evidence="1 2">CCGE 502</strain>
    </source>
</reference>
<dbReference type="EMBL" id="AEYE02000017">
    <property type="protein sequence ID" value="EPE97037.1"/>
    <property type="molecule type" value="Genomic_DNA"/>
</dbReference>
<evidence type="ECO:0000313" key="2">
    <source>
        <dbReference type="Proteomes" id="UP000014411"/>
    </source>
</evidence>
<dbReference type="NCBIfam" id="TIGR01460">
    <property type="entry name" value="HAD-SF-IIA"/>
    <property type="match status" value="1"/>
</dbReference>
<dbReference type="InterPro" id="IPR006357">
    <property type="entry name" value="HAD-SF_hydro_IIA"/>
</dbReference>